<organism evidence="2 3">
    <name type="scientific">Elusimicrobium minutum (strain Pei191)</name>
    <dbReference type="NCBI Taxonomy" id="445932"/>
    <lineage>
        <taxon>Bacteria</taxon>
        <taxon>Pseudomonadati</taxon>
        <taxon>Elusimicrobiota</taxon>
        <taxon>Elusimicrobia</taxon>
        <taxon>Elusimicrobiales</taxon>
        <taxon>Elusimicrobiaceae</taxon>
        <taxon>Elusimicrobium</taxon>
    </lineage>
</organism>
<dbReference type="PIRSF" id="PIRSF016702">
    <property type="entry name" value="DNA_bp_PD1"/>
    <property type="match status" value="1"/>
</dbReference>
<dbReference type="Proteomes" id="UP000001029">
    <property type="component" value="Chromosome"/>
</dbReference>
<proteinExistence type="predicted"/>
<accession>B2KB93</accession>
<name>B2KB93_ELUMP</name>
<protein>
    <submittedName>
        <fullName evidence="2">Putative DNA-binding protein with PD1-like DNA-binding motif</fullName>
    </submittedName>
</protein>
<dbReference type="InterPro" id="IPR025707">
    <property type="entry name" value="DNA_bp_PD1"/>
</dbReference>
<dbReference type="InterPro" id="IPR005175">
    <property type="entry name" value="PPC_dom"/>
</dbReference>
<reference evidence="2 3" key="1">
    <citation type="journal article" date="2009" name="Appl. Environ. Microbiol.">
        <title>Genomic analysis of 'Elusimicrobium minutum,' the first cultivated representative of the phylum 'Elusimicrobia' (formerly termite group 1).</title>
        <authorList>
            <person name="Herlemann D.P.R."/>
            <person name="Geissinger O."/>
            <person name="Ikeda-Ohtsubo W."/>
            <person name="Kunin V."/>
            <person name="Sun H."/>
            <person name="Lapidus A."/>
            <person name="Hugenholtz P."/>
            <person name="Brune A."/>
        </authorList>
    </citation>
    <scope>NUCLEOTIDE SEQUENCE [LARGE SCALE GENOMIC DNA]</scope>
    <source>
        <strain evidence="2 3">Pei191</strain>
    </source>
</reference>
<dbReference type="PANTHER" id="PTHR34988:SF1">
    <property type="entry name" value="DNA-BINDING PROTEIN"/>
    <property type="match status" value="1"/>
</dbReference>
<keyword evidence="2" id="KW-0238">DNA-binding</keyword>
<dbReference type="PANTHER" id="PTHR34988">
    <property type="entry name" value="PROTEIN, PUTATIVE-RELATED"/>
    <property type="match status" value="1"/>
</dbReference>
<dbReference type="STRING" id="445932.Emin_0356"/>
<evidence type="ECO:0000313" key="3">
    <source>
        <dbReference type="Proteomes" id="UP000001029"/>
    </source>
</evidence>
<gene>
    <name evidence="2" type="ordered locus">Emin_0356</name>
</gene>
<dbReference type="AlphaFoldDB" id="B2KB93"/>
<dbReference type="SUPFAM" id="SSF117856">
    <property type="entry name" value="AF0104/ALDC/Ptd012-like"/>
    <property type="match status" value="1"/>
</dbReference>
<dbReference type="Pfam" id="PF03479">
    <property type="entry name" value="PCC"/>
    <property type="match status" value="1"/>
</dbReference>
<feature type="domain" description="PPC" evidence="1">
    <location>
        <begin position="7"/>
        <end position="142"/>
    </location>
</feature>
<evidence type="ECO:0000313" key="2">
    <source>
        <dbReference type="EMBL" id="ACC97915.1"/>
    </source>
</evidence>
<dbReference type="OrthoDB" id="9791702at2"/>
<dbReference type="GO" id="GO:0003677">
    <property type="term" value="F:DNA binding"/>
    <property type="evidence" value="ECO:0007669"/>
    <property type="project" value="UniProtKB-KW"/>
</dbReference>
<dbReference type="CDD" id="cd11378">
    <property type="entry name" value="DUF296"/>
    <property type="match status" value="1"/>
</dbReference>
<dbReference type="RefSeq" id="WP_012414530.1">
    <property type="nucleotide sequence ID" value="NC_010644.1"/>
</dbReference>
<dbReference type="EMBL" id="CP001055">
    <property type="protein sequence ID" value="ACC97915.1"/>
    <property type="molecule type" value="Genomic_DNA"/>
</dbReference>
<dbReference type="KEGG" id="emi:Emin_0356"/>
<keyword evidence="3" id="KW-1185">Reference proteome</keyword>
<dbReference type="Gene3D" id="3.30.1330.80">
    <property type="entry name" value="Hypothetical protein, similar to alpha- acetolactate decarboxylase, domain 2"/>
    <property type="match status" value="1"/>
</dbReference>
<dbReference type="HOGENOM" id="CLU_114051_2_3_0"/>
<evidence type="ECO:0000259" key="1">
    <source>
        <dbReference type="PROSITE" id="PS51742"/>
    </source>
</evidence>
<sequence>MAEEKPYLTGRTYIFRLPKGKDLQDSITAFCHDNQIKCGIINAIGAVENATVSYYDQAKKKYEKIVLEDEHELVSLIGNVSIKDNRPFVHAHAILSNKKGEVKAGHLMLGTKIFSAEVYIQELVGEPKVRKEDKVTKLQLWA</sequence>
<dbReference type="PROSITE" id="PS51742">
    <property type="entry name" value="PPC"/>
    <property type="match status" value="1"/>
</dbReference>